<evidence type="ECO:0008006" key="4">
    <source>
        <dbReference type="Google" id="ProtNLM"/>
    </source>
</evidence>
<keyword evidence="1" id="KW-1133">Transmembrane helix</keyword>
<keyword evidence="3" id="KW-1185">Reference proteome</keyword>
<accession>A0A1J0GF15</accession>
<dbReference type="STRING" id="1552.A7L45_07160"/>
<dbReference type="Proteomes" id="UP000182569">
    <property type="component" value="Chromosome"/>
</dbReference>
<evidence type="ECO:0000313" key="3">
    <source>
        <dbReference type="Proteomes" id="UP000182569"/>
    </source>
</evidence>
<proteinExistence type="predicted"/>
<evidence type="ECO:0000313" key="2">
    <source>
        <dbReference type="EMBL" id="APC39863.1"/>
    </source>
</evidence>
<dbReference type="EMBL" id="CP015756">
    <property type="protein sequence ID" value="APC39863.1"/>
    <property type="molecule type" value="Genomic_DNA"/>
</dbReference>
<feature type="transmembrane region" description="Helical" evidence="1">
    <location>
        <begin position="68"/>
        <end position="88"/>
    </location>
</feature>
<feature type="transmembrane region" description="Helical" evidence="1">
    <location>
        <begin position="152"/>
        <end position="170"/>
    </location>
</feature>
<dbReference type="Pfam" id="PF12730">
    <property type="entry name" value="ABC2_membrane_4"/>
    <property type="match status" value="1"/>
</dbReference>
<dbReference type="PROSITE" id="PS51257">
    <property type="entry name" value="PROKAR_LIPOPROTEIN"/>
    <property type="match status" value="1"/>
</dbReference>
<feature type="transmembrane region" description="Helical" evidence="1">
    <location>
        <begin position="18"/>
        <end position="40"/>
    </location>
</feature>
<keyword evidence="1" id="KW-0472">Membrane</keyword>
<reference evidence="3" key="1">
    <citation type="journal article" date="2016" name="Front. Microbiol.">
        <title>Complete Genome Sequence of Clostridium estertheticum DSM 8809, a Microbe Identified in Spoiled Vacuum Packed Beef.</title>
        <authorList>
            <person name="Yu Z."/>
            <person name="Gunn L."/>
            <person name="Brennan E."/>
            <person name="Reid R."/>
            <person name="Wall P.G."/>
            <person name="Gaora O.P."/>
            <person name="Hurley D."/>
            <person name="Bolton D."/>
            <person name="Fanning S."/>
        </authorList>
    </citation>
    <scope>NUCLEOTIDE SEQUENCE [LARGE SCALE GENOMIC DNA]</scope>
    <source>
        <strain evidence="3">DSM 8809</strain>
    </source>
</reference>
<name>A0A1J0GF15_9CLOT</name>
<gene>
    <name evidence="2" type="ORF">A7L45_07160</name>
</gene>
<dbReference type="RefSeq" id="WP_071612157.1">
    <property type="nucleotide sequence ID" value="NZ_CP015756.1"/>
</dbReference>
<feature type="transmembrane region" description="Helical" evidence="1">
    <location>
        <begin position="109"/>
        <end position="132"/>
    </location>
</feature>
<organism evidence="2 3">
    <name type="scientific">Clostridium estertheticum subsp. estertheticum</name>
    <dbReference type="NCBI Taxonomy" id="1552"/>
    <lineage>
        <taxon>Bacteria</taxon>
        <taxon>Bacillati</taxon>
        <taxon>Bacillota</taxon>
        <taxon>Clostridia</taxon>
        <taxon>Eubacteriales</taxon>
        <taxon>Clostridiaceae</taxon>
        <taxon>Clostridium</taxon>
    </lineage>
</organism>
<evidence type="ECO:0000256" key="1">
    <source>
        <dbReference type="SAM" id="Phobius"/>
    </source>
</evidence>
<feature type="transmembrane region" description="Helical" evidence="1">
    <location>
        <begin position="177"/>
        <end position="195"/>
    </location>
</feature>
<protein>
    <recommendedName>
        <fullName evidence="4">ABC transporter permease</fullName>
    </recommendedName>
</protein>
<dbReference type="AlphaFoldDB" id="A0A1J0GF15"/>
<keyword evidence="1" id="KW-0812">Transmembrane</keyword>
<feature type="transmembrane region" description="Helical" evidence="1">
    <location>
        <begin position="225"/>
        <end position="243"/>
    </location>
</feature>
<dbReference type="KEGG" id="ceu:A7L45_07160"/>
<sequence length="251" mass="29149">MNLTKTIKVELMKYKNSFIIYVLLAPIVISCLMLNMDLYFRKSYVLSKYSKVINDGFYALIIENHLALIWPLLLLLFIILISISIFYIDLKNNCLTHLFVSPLKRVNYYLAKWIMVLLFTVLVIVVEAFLLVALAKIYNLSNNLDIELMTRYVLLQILTSLGFISVQIFLFSIIKDIGLLITVNVVAICGSFLFLRNPSIIKFNPYLHFMHNTPFSDPNLLNQDILWSIIYMLLFTAIGIAYFKHQDIKEV</sequence>
<dbReference type="OrthoDB" id="3190532at2"/>